<gene>
    <name evidence="3" type="ORF">ACJEBI_02150</name>
</gene>
<dbReference type="RefSeq" id="WP_406578995.1">
    <property type="nucleotide sequence ID" value="NZ_JBJHQH010000002.1"/>
</dbReference>
<dbReference type="InterPro" id="IPR006076">
    <property type="entry name" value="FAD-dep_OxRdtase"/>
</dbReference>
<dbReference type="EMBL" id="JBJHQH010000002">
    <property type="protein sequence ID" value="MFK9090284.1"/>
    <property type="molecule type" value="Genomic_DNA"/>
</dbReference>
<dbReference type="PANTHER" id="PTHR13847">
    <property type="entry name" value="SARCOSINE DEHYDROGENASE-RELATED"/>
    <property type="match status" value="1"/>
</dbReference>
<dbReference type="GO" id="GO:0016491">
    <property type="term" value="F:oxidoreductase activity"/>
    <property type="evidence" value="ECO:0007669"/>
    <property type="project" value="UniProtKB-KW"/>
</dbReference>
<dbReference type="EC" id="1.-.-.-" evidence="3"/>
<evidence type="ECO:0000313" key="4">
    <source>
        <dbReference type="Proteomes" id="UP001623041"/>
    </source>
</evidence>
<dbReference type="Pfam" id="PF01266">
    <property type="entry name" value="DAO"/>
    <property type="match status" value="1"/>
</dbReference>
<dbReference type="Proteomes" id="UP001623041">
    <property type="component" value="Unassembled WGS sequence"/>
</dbReference>
<reference evidence="3 4" key="1">
    <citation type="submission" date="2024-11" db="EMBL/GenBank/DDBJ databases">
        <authorList>
            <person name="Lucas J.A."/>
        </authorList>
    </citation>
    <scope>NUCLEOTIDE SEQUENCE [LARGE SCALE GENOMIC DNA]</scope>
    <source>
        <strain evidence="3 4">Z 5.4</strain>
    </source>
</reference>
<name>A0ABW8RCW1_9BACI</name>
<proteinExistence type="predicted"/>
<dbReference type="SUPFAM" id="SSF51905">
    <property type="entry name" value="FAD/NAD(P)-binding domain"/>
    <property type="match status" value="1"/>
</dbReference>
<sequence length="361" mass="40257">MNTNYETIIIGGGVVGNSIAYHLSERDKEGILVIDKKFPMTGTSGSTQAWVWVHNKTPSTYAEFSMYSAELYPYLQKKIGDVEYKRTGGLSPFFNEKDRDKANRLAEEYREIGIKIKVLSREEVLEKEPSINPNVTGATYSSIDGNVNPFRLIDMYMRAAKKNGVEYSTYNPVTEIQKHNDKYVVVTEKETYICKKLILAGGTWSRELGEMLGITIPVNQLRGQILVSEPLKPFLNYTISGLRQANNGEVLIGYSMEQAGFNRATTLDVIQETANMALHYVPSLKKAKIVRAFSGIRAMPEDGHPILGNVPGVDNLYVAATHSGITLSPLIGTLLTELILDGETSIPIDRYSLSRFSEKRN</sequence>
<comment type="caution">
    <text evidence="3">The sequence shown here is derived from an EMBL/GenBank/DDBJ whole genome shotgun (WGS) entry which is preliminary data.</text>
</comment>
<keyword evidence="1 3" id="KW-0560">Oxidoreductase</keyword>
<accession>A0ABW8RCW1</accession>
<dbReference type="InterPro" id="IPR036188">
    <property type="entry name" value="FAD/NAD-bd_sf"/>
</dbReference>
<keyword evidence="4" id="KW-1185">Reference proteome</keyword>
<evidence type="ECO:0000256" key="1">
    <source>
        <dbReference type="ARBA" id="ARBA00023002"/>
    </source>
</evidence>
<evidence type="ECO:0000313" key="3">
    <source>
        <dbReference type="EMBL" id="MFK9090284.1"/>
    </source>
</evidence>
<dbReference type="Gene3D" id="3.30.9.10">
    <property type="entry name" value="D-Amino Acid Oxidase, subunit A, domain 2"/>
    <property type="match status" value="1"/>
</dbReference>
<protein>
    <submittedName>
        <fullName evidence="3">NAD(P)/FAD-dependent oxidoreductase</fullName>
        <ecNumber evidence="3">1.-.-.-</ecNumber>
    </submittedName>
</protein>
<dbReference type="Gene3D" id="3.50.50.60">
    <property type="entry name" value="FAD/NAD(P)-binding domain"/>
    <property type="match status" value="1"/>
</dbReference>
<dbReference type="PANTHER" id="PTHR13847:SF287">
    <property type="entry name" value="FAD-DEPENDENT OXIDOREDUCTASE DOMAIN-CONTAINING PROTEIN 1"/>
    <property type="match status" value="1"/>
</dbReference>
<organism evidence="3 4">
    <name type="scientific">Bacillus salipaludis</name>
    <dbReference type="NCBI Taxonomy" id="2547811"/>
    <lineage>
        <taxon>Bacteria</taxon>
        <taxon>Bacillati</taxon>
        <taxon>Bacillota</taxon>
        <taxon>Bacilli</taxon>
        <taxon>Bacillales</taxon>
        <taxon>Bacillaceae</taxon>
        <taxon>Bacillus</taxon>
    </lineage>
</organism>
<feature type="domain" description="FAD dependent oxidoreductase" evidence="2">
    <location>
        <begin position="7"/>
        <end position="338"/>
    </location>
</feature>
<evidence type="ECO:0000259" key="2">
    <source>
        <dbReference type="Pfam" id="PF01266"/>
    </source>
</evidence>
<dbReference type="SUPFAM" id="SSF54373">
    <property type="entry name" value="FAD-linked reductases, C-terminal domain"/>
    <property type="match status" value="1"/>
</dbReference>